<gene>
    <name evidence="3" type="ORF">QE152_g32553</name>
</gene>
<dbReference type="Proteomes" id="UP001458880">
    <property type="component" value="Unassembled WGS sequence"/>
</dbReference>
<evidence type="ECO:0000256" key="2">
    <source>
        <dbReference type="SAM" id="SignalP"/>
    </source>
</evidence>
<reference evidence="3 4" key="1">
    <citation type="journal article" date="2024" name="BMC Genomics">
        <title>De novo assembly and annotation of Popillia japonica's genome with initial clues to its potential as an invasive pest.</title>
        <authorList>
            <person name="Cucini C."/>
            <person name="Boschi S."/>
            <person name="Funari R."/>
            <person name="Cardaioli E."/>
            <person name="Iannotti N."/>
            <person name="Marturano G."/>
            <person name="Paoli F."/>
            <person name="Bruttini M."/>
            <person name="Carapelli A."/>
            <person name="Frati F."/>
            <person name="Nardi F."/>
        </authorList>
    </citation>
    <scope>NUCLEOTIDE SEQUENCE [LARGE SCALE GENOMIC DNA]</scope>
    <source>
        <strain evidence="3">DMR45628</strain>
    </source>
</reference>
<keyword evidence="4" id="KW-1185">Reference proteome</keyword>
<evidence type="ECO:0000256" key="1">
    <source>
        <dbReference type="SAM" id="MobiDB-lite"/>
    </source>
</evidence>
<feature type="signal peptide" evidence="2">
    <location>
        <begin position="1"/>
        <end position="19"/>
    </location>
</feature>
<feature type="compositionally biased region" description="Basic residues" evidence="1">
    <location>
        <begin position="36"/>
        <end position="46"/>
    </location>
</feature>
<feature type="region of interest" description="Disordered" evidence="1">
    <location>
        <begin position="21"/>
        <end position="70"/>
    </location>
</feature>
<evidence type="ECO:0000313" key="4">
    <source>
        <dbReference type="Proteomes" id="UP001458880"/>
    </source>
</evidence>
<organism evidence="3 4">
    <name type="scientific">Popillia japonica</name>
    <name type="common">Japanese beetle</name>
    <dbReference type="NCBI Taxonomy" id="7064"/>
    <lineage>
        <taxon>Eukaryota</taxon>
        <taxon>Metazoa</taxon>
        <taxon>Ecdysozoa</taxon>
        <taxon>Arthropoda</taxon>
        <taxon>Hexapoda</taxon>
        <taxon>Insecta</taxon>
        <taxon>Pterygota</taxon>
        <taxon>Neoptera</taxon>
        <taxon>Endopterygota</taxon>
        <taxon>Coleoptera</taxon>
        <taxon>Polyphaga</taxon>
        <taxon>Scarabaeiformia</taxon>
        <taxon>Scarabaeidae</taxon>
        <taxon>Rutelinae</taxon>
        <taxon>Popillia</taxon>
    </lineage>
</organism>
<keyword evidence="2" id="KW-0732">Signal</keyword>
<dbReference type="EMBL" id="JASPKY010000481">
    <property type="protein sequence ID" value="KAK9695447.1"/>
    <property type="molecule type" value="Genomic_DNA"/>
</dbReference>
<sequence length="70" mass="7473">MKFSLIFFFLAMILMAVTAYPDPNHGGEVGAEHGSHAGHTHGHHGARQTSESDDSSSEESRGHHGATGHH</sequence>
<accession>A0AAW1IYG4</accession>
<comment type="caution">
    <text evidence="3">The sequence shown here is derived from an EMBL/GenBank/DDBJ whole genome shotgun (WGS) entry which is preliminary data.</text>
</comment>
<name>A0AAW1IYG4_POPJA</name>
<proteinExistence type="predicted"/>
<protein>
    <submittedName>
        <fullName evidence="3">Uncharacterized protein</fullName>
    </submittedName>
</protein>
<dbReference type="AlphaFoldDB" id="A0AAW1IYG4"/>
<feature type="chain" id="PRO_5043878376" evidence="2">
    <location>
        <begin position="20"/>
        <end position="70"/>
    </location>
</feature>
<evidence type="ECO:0000313" key="3">
    <source>
        <dbReference type="EMBL" id="KAK9695447.1"/>
    </source>
</evidence>